<organism evidence="2 3">
    <name type="scientific">Candidatus Wildermuthbacteria bacterium RIFCSPHIGHO2_02_FULL_47_17</name>
    <dbReference type="NCBI Taxonomy" id="1802452"/>
    <lineage>
        <taxon>Bacteria</taxon>
        <taxon>Candidatus Wildermuthiibacteriota</taxon>
    </lineage>
</organism>
<feature type="region of interest" description="Disordered" evidence="1">
    <location>
        <begin position="451"/>
        <end position="470"/>
    </location>
</feature>
<comment type="caution">
    <text evidence="2">The sequence shown here is derived from an EMBL/GenBank/DDBJ whole genome shotgun (WGS) entry which is preliminary data.</text>
</comment>
<proteinExistence type="predicted"/>
<dbReference type="SUPFAM" id="SSF56300">
    <property type="entry name" value="Metallo-dependent phosphatases"/>
    <property type="match status" value="1"/>
</dbReference>
<feature type="region of interest" description="Disordered" evidence="1">
    <location>
        <begin position="60"/>
        <end position="83"/>
    </location>
</feature>
<dbReference type="EMBL" id="MHTX01000014">
    <property type="protein sequence ID" value="OHA68575.1"/>
    <property type="molecule type" value="Genomic_DNA"/>
</dbReference>
<name>A0A1G2R6S3_9BACT</name>
<evidence type="ECO:0000313" key="3">
    <source>
        <dbReference type="Proteomes" id="UP000179258"/>
    </source>
</evidence>
<accession>A0A1G2R6S3</accession>
<sequence>MNARKAWTDEELIKLESLCKSCGSRADLREKCVQAFPQRSWDSIRFQSFQRHPEWLRHLGEQKASSKSAGDAAARTEDDLDIPRKELEQKSSRLLEILIKGPTNIKNISEDPAINIPKESVFPLIDVLRERGYDIAEEKGKVVLQRQWPEVEYSLPPLTKRAKIEALFVQGTCLGLKTQQGDLLATVIEIGEQRGVFFGAILGNLVAGLPTKTTRREYFLTTVDGQAEYVISHFPKASFNFYLLNGPREMSFSKKDELVQSLICSERDDIRYMGDEKIVISLGRENSKVALAAIETQAYTKSYPVQGIAENMQESVYYVHEHSKPFRALVIGGLDSGLLIPRQLPAALNRYNDFDMAAIPTLHRATAHAANKRRGASPVLGCLVLGANFSEEGAFSGFTYVFYDLTAYFKEDDYLEEIEIKDSLSEEAKKALLRLKKKPARRGDLSRLIGRAIQTQDSEERPAPEDDEGSLTVQSAINELKDNGYVIIFDESRKAYCLERGFRSKFKPLDLSQLFQTTVRFVLTSDWHIGHEGERPDLIQKVFQMAAEHKVDAVVCSGNVFEGSDSYSGQHQDLLYHGADAQRKHLQAILPKSDIPLILIGSPVREHDRVYWVKAGHDIVDTFTEIACLRGHKVEYLGGPHGTFDRKGICFDVQHPKGGLPYGQTYRPQRRIEMLVSGMDLISGPKATFIGHLHRAAFMLYKGIAGFLVPCLKDAPEDEYITALDKLAELGAWIVEFAFDEFKNLTKVELEYVPFEPRPEHFRHLNLDSQIEKWGVESSRKKKK</sequence>
<reference evidence="2 3" key="1">
    <citation type="journal article" date="2016" name="Nat. Commun.">
        <title>Thousands of microbial genomes shed light on interconnected biogeochemical processes in an aquifer system.</title>
        <authorList>
            <person name="Anantharaman K."/>
            <person name="Brown C.T."/>
            <person name="Hug L.A."/>
            <person name="Sharon I."/>
            <person name="Castelle C.J."/>
            <person name="Probst A.J."/>
            <person name="Thomas B.C."/>
            <person name="Singh A."/>
            <person name="Wilkins M.J."/>
            <person name="Karaoz U."/>
            <person name="Brodie E.L."/>
            <person name="Williams K.H."/>
            <person name="Hubbard S.S."/>
            <person name="Banfield J.F."/>
        </authorList>
    </citation>
    <scope>NUCLEOTIDE SEQUENCE [LARGE SCALE GENOMIC DNA]</scope>
</reference>
<dbReference type="AlphaFoldDB" id="A0A1G2R6S3"/>
<feature type="compositionally biased region" description="Low complexity" evidence="1">
    <location>
        <begin position="63"/>
        <end position="73"/>
    </location>
</feature>
<feature type="compositionally biased region" description="Basic and acidic residues" evidence="1">
    <location>
        <begin position="74"/>
        <end position="83"/>
    </location>
</feature>
<evidence type="ECO:0000313" key="2">
    <source>
        <dbReference type="EMBL" id="OHA68575.1"/>
    </source>
</evidence>
<dbReference type="Proteomes" id="UP000179258">
    <property type="component" value="Unassembled WGS sequence"/>
</dbReference>
<dbReference type="Gene3D" id="3.60.21.10">
    <property type="match status" value="1"/>
</dbReference>
<dbReference type="InterPro" id="IPR029052">
    <property type="entry name" value="Metallo-depent_PP-like"/>
</dbReference>
<evidence type="ECO:0000256" key="1">
    <source>
        <dbReference type="SAM" id="MobiDB-lite"/>
    </source>
</evidence>
<evidence type="ECO:0008006" key="4">
    <source>
        <dbReference type="Google" id="ProtNLM"/>
    </source>
</evidence>
<protein>
    <recommendedName>
        <fullName evidence="4">Calcineurin-like phosphoesterase domain-containing protein</fullName>
    </recommendedName>
</protein>
<gene>
    <name evidence="2" type="ORF">A3D59_00015</name>
</gene>